<dbReference type="InterPro" id="IPR013517">
    <property type="entry name" value="FG-GAP"/>
</dbReference>
<organism evidence="3 4">
    <name type="scientific">Kitasatospora purpeofusca</name>
    <dbReference type="NCBI Taxonomy" id="67352"/>
    <lineage>
        <taxon>Bacteria</taxon>
        <taxon>Bacillati</taxon>
        <taxon>Actinomycetota</taxon>
        <taxon>Actinomycetes</taxon>
        <taxon>Kitasatosporales</taxon>
        <taxon>Streptomycetaceae</taxon>
        <taxon>Kitasatospora</taxon>
    </lineage>
</organism>
<dbReference type="SUPFAM" id="SSF69318">
    <property type="entry name" value="Integrin alpha N-terminal domain"/>
    <property type="match status" value="1"/>
</dbReference>
<evidence type="ECO:0000313" key="3">
    <source>
        <dbReference type="EMBL" id="WUQ88400.1"/>
    </source>
</evidence>
<dbReference type="Pfam" id="PF13472">
    <property type="entry name" value="Lipase_GDSL_2"/>
    <property type="match status" value="1"/>
</dbReference>
<dbReference type="Pfam" id="PF13517">
    <property type="entry name" value="FG-GAP_3"/>
    <property type="match status" value="2"/>
</dbReference>
<dbReference type="CDD" id="cd01833">
    <property type="entry name" value="XynB_like"/>
    <property type="match status" value="1"/>
</dbReference>
<dbReference type="PANTHER" id="PTHR30383:SF5">
    <property type="entry name" value="SGNH HYDROLASE-TYPE ESTERASE DOMAIN-CONTAINING PROTEIN"/>
    <property type="match status" value="1"/>
</dbReference>
<keyword evidence="4" id="KW-1185">Reference proteome</keyword>
<reference evidence="3" key="1">
    <citation type="submission" date="2022-10" db="EMBL/GenBank/DDBJ databases">
        <title>The complete genomes of actinobacterial strains from the NBC collection.</title>
        <authorList>
            <person name="Joergensen T.S."/>
            <person name="Alvarez Arevalo M."/>
            <person name="Sterndorff E.B."/>
            <person name="Faurdal D."/>
            <person name="Vuksanovic O."/>
            <person name="Mourched A.-S."/>
            <person name="Charusanti P."/>
            <person name="Shaw S."/>
            <person name="Blin K."/>
            <person name="Weber T."/>
        </authorList>
    </citation>
    <scope>NUCLEOTIDE SEQUENCE</scope>
    <source>
        <strain evidence="3">NBC_00222</strain>
    </source>
</reference>
<dbReference type="InterPro" id="IPR028994">
    <property type="entry name" value="Integrin_alpha_N"/>
</dbReference>
<dbReference type="Gene3D" id="2.130.10.130">
    <property type="entry name" value="Integrin alpha, N-terminal"/>
    <property type="match status" value="1"/>
</dbReference>
<proteinExistence type="predicted"/>
<dbReference type="Proteomes" id="UP001432222">
    <property type="component" value="Chromosome"/>
</dbReference>
<keyword evidence="1" id="KW-0732">Signal</keyword>
<dbReference type="InterPro" id="IPR013830">
    <property type="entry name" value="SGNH_hydro"/>
</dbReference>
<feature type="domain" description="SGNH hydrolase-type esterase" evidence="2">
    <location>
        <begin position="340"/>
        <end position="515"/>
    </location>
</feature>
<sequence>MRSHRGGPRARGRAPRPSFSLLALGLALVLALGLAKGITPAPSARDVGAACGLPVAAGATAGGSRVTCGDEARAAHPMLNVAADDVVIDYVFDGVNQAMMQDAIDRVHRPGVRLSDQALDLLRSQRQYFQGAPLDLVDIDSVDDFSFDGTLRATDRGIAVVVPRSEVGQASWGTWLRAVAVLVTATAVRAAVFGLCISFAPPPAEVLFVDFCSAASQGFGTFTGYMMTAYFQGRAASDPQLWAEALAFGLVGALLPGAGWDMGKPWMVRNLAGTAATVGRGLQSLAASIRSWAGETISGLVAGGGAMFTALSARIWAAVVAEANRRGIPLALAQARVMPLGDSITLGTGSATQSSYRAELWDALKSQNAEVDFVGSQSAGIVPDHDHEGHSGWRIDQIADVAECALPYYRPNIVTLHAGTNDMNQNYLVDSAPRRLAALVDRTLHLLPGVTVLVATLVPSTKPDVGARIQEYNRNIIPLIQEMAAQGKRVRLVDMSAVTTADLYDQLHPNDTGYRKMGRAFTEAVAHAAAEGLVVPVSGGQEGGNPCAPPVVPVVWKNWGRIATGAGSDVVPGADGAGPVVTGAQVRFAEINGDNRADYLVVQDNGAVRAWLNTPGDGGKPSWSSLGVIAPGTGAPGDHVQFADVNGDGRDDYLVVQDNAAVFAWLNTPGNGGVPSWRSLGLIAPGVPGVTGDLVRFADYDGDGRDDYLVVDSTGRVHAWRNTAGDNGIPSWQPRGLFAEGVDGATRDKLRFADINGDGRADYLMVQDNGSVLAWVNNGGTGFGGWINQGVFAAGVGGATRDKLRFADVNGDRRADYLMVAPDSAVDAWLNLVG</sequence>
<evidence type="ECO:0000259" key="2">
    <source>
        <dbReference type="Pfam" id="PF13472"/>
    </source>
</evidence>
<gene>
    <name evidence="3" type="ORF">OHA16_38625</name>
</gene>
<dbReference type="InterPro" id="IPR051532">
    <property type="entry name" value="Ester_Hydrolysis_Enzymes"/>
</dbReference>
<dbReference type="EMBL" id="CP108110">
    <property type="protein sequence ID" value="WUQ88400.1"/>
    <property type="molecule type" value="Genomic_DNA"/>
</dbReference>
<protein>
    <submittedName>
        <fullName evidence="3">FG-GAP-like repeat-containing protein</fullName>
    </submittedName>
</protein>
<name>A0ABZ1UC03_9ACTN</name>
<dbReference type="Gene3D" id="3.40.50.1110">
    <property type="entry name" value="SGNH hydrolase"/>
    <property type="match status" value="1"/>
</dbReference>
<dbReference type="PANTHER" id="PTHR30383">
    <property type="entry name" value="THIOESTERASE 1/PROTEASE 1/LYSOPHOSPHOLIPASE L1"/>
    <property type="match status" value="1"/>
</dbReference>
<dbReference type="InterPro" id="IPR036514">
    <property type="entry name" value="SGNH_hydro_sf"/>
</dbReference>
<dbReference type="SUPFAM" id="SSF52266">
    <property type="entry name" value="SGNH hydrolase"/>
    <property type="match status" value="1"/>
</dbReference>
<evidence type="ECO:0000256" key="1">
    <source>
        <dbReference type="ARBA" id="ARBA00022729"/>
    </source>
</evidence>
<evidence type="ECO:0000313" key="4">
    <source>
        <dbReference type="Proteomes" id="UP001432222"/>
    </source>
</evidence>
<accession>A0ABZ1UC03</accession>
<dbReference type="RefSeq" id="WP_328958947.1">
    <property type="nucleotide sequence ID" value="NZ_CP108110.1"/>
</dbReference>